<gene>
    <name evidence="3" type="ORF">L566_2284</name>
</gene>
<evidence type="ECO:0000256" key="1">
    <source>
        <dbReference type="ARBA" id="ARBA00006987"/>
    </source>
</evidence>
<dbReference type="InterPro" id="IPR005064">
    <property type="entry name" value="BUG"/>
</dbReference>
<proteinExistence type="inferred from homology"/>
<comment type="similarity">
    <text evidence="1">Belongs to the UPF0065 (bug) family.</text>
</comment>
<dbReference type="PANTHER" id="PTHR42928:SF5">
    <property type="entry name" value="BLR1237 PROTEIN"/>
    <property type="match status" value="1"/>
</dbReference>
<evidence type="ECO:0000256" key="2">
    <source>
        <dbReference type="SAM" id="SignalP"/>
    </source>
</evidence>
<dbReference type="PANTHER" id="PTHR42928">
    <property type="entry name" value="TRICARBOXYLATE-BINDING PROTEIN"/>
    <property type="match status" value="1"/>
</dbReference>
<dbReference type="InterPro" id="IPR042100">
    <property type="entry name" value="Bug_dom1"/>
</dbReference>
<dbReference type="Pfam" id="PF03401">
    <property type="entry name" value="TctC"/>
    <property type="match status" value="1"/>
</dbReference>
<sequence length="339" mass="35541">MQPNPYTQVFRYADEKGKRMKTVLRILLLGAGLLGAAAASAEWPADQPIKIIVPQAAGGTNDTVARLMGVELGKALGQTVVVENRPGASGAIGMQLASRSPADGYTLAIASDTASILSATRKMDWRLDHDMAGVAMVGDQPIGVAVSMRAPYASLDELLAAARKEPGTIAFGTSGLGTSQHIVGEWLTHLAGVQMIHVPYKGGGQAVTDLVSGTTPAAVLGFAPLLGQARSGGIRIVAVTTAERNPAMPEVPTLTELGYPQITRSQWVGVVAPRDTPPAIVKRLSDAMAAIGAQPAIQDKLREIGLTPKSMDAAQFDAFIHKDVADWGRLVTELNIKLD</sequence>
<protein>
    <submittedName>
        <fullName evidence="3">Tripartite tricarboxylate transporter family receptor</fullName>
    </submittedName>
</protein>
<dbReference type="PIRSF" id="PIRSF017082">
    <property type="entry name" value="YflP"/>
    <property type="match status" value="1"/>
</dbReference>
<dbReference type="AlphaFoldDB" id="A0AAI9J4G1"/>
<dbReference type="CDD" id="cd07012">
    <property type="entry name" value="PBP2_Bug_TTT"/>
    <property type="match status" value="1"/>
</dbReference>
<dbReference type="Gene3D" id="3.40.190.150">
    <property type="entry name" value="Bordetella uptake gene, domain 1"/>
    <property type="match status" value="1"/>
</dbReference>
<dbReference type="SUPFAM" id="SSF53850">
    <property type="entry name" value="Periplasmic binding protein-like II"/>
    <property type="match status" value="1"/>
</dbReference>
<organism evidence="3 4">
    <name type="scientific">Bordetella pertussis CHLA-26</name>
    <dbReference type="NCBI Taxonomy" id="1331284"/>
    <lineage>
        <taxon>Bacteria</taxon>
        <taxon>Pseudomonadati</taxon>
        <taxon>Pseudomonadota</taxon>
        <taxon>Betaproteobacteria</taxon>
        <taxon>Burkholderiales</taxon>
        <taxon>Alcaligenaceae</taxon>
        <taxon>Bordetella</taxon>
    </lineage>
</organism>
<feature type="signal peptide" evidence="2">
    <location>
        <begin position="1"/>
        <end position="41"/>
    </location>
</feature>
<dbReference type="Gene3D" id="3.40.190.10">
    <property type="entry name" value="Periplasmic binding protein-like II"/>
    <property type="match status" value="1"/>
</dbReference>
<dbReference type="EMBL" id="AXSB02000006">
    <property type="protein sequence ID" value="ETH32647.1"/>
    <property type="molecule type" value="Genomic_DNA"/>
</dbReference>
<accession>A0AAI9J4G1</accession>
<name>A0AAI9J4G1_BORPT</name>
<reference evidence="3 4" key="1">
    <citation type="journal article" date="2013" name="Genome Announc.">
        <title>Genome Sequences of 28 Bordetella pertussis U.S. Outbreak Strains Dating from 2010 to 2012.</title>
        <authorList>
            <person name="Harvill E.T."/>
            <person name="Goodfield L.L."/>
            <person name="Ivanov Y."/>
            <person name="Meyer J.A."/>
            <person name="Newth C."/>
            <person name="Cassiday P."/>
            <person name="Tondella M.L."/>
            <person name="Liao P."/>
            <person name="Zimmerman J."/>
            <person name="Meert K."/>
            <person name="Wessel D."/>
            <person name="Berger J."/>
            <person name="Dean J.M."/>
            <person name="Holubkov R."/>
            <person name="Burr J."/>
            <person name="Liu T."/>
            <person name="Brinkac L."/>
            <person name="Kim M."/>
            <person name="Losada L."/>
        </authorList>
    </citation>
    <scope>NUCLEOTIDE SEQUENCE [LARGE SCALE GENOMIC DNA]</scope>
    <source>
        <strain evidence="3 4">CHLA-26</strain>
    </source>
</reference>
<keyword evidence="2" id="KW-0732">Signal</keyword>
<evidence type="ECO:0000313" key="4">
    <source>
        <dbReference type="Proteomes" id="UP000018679"/>
    </source>
</evidence>
<comment type="caution">
    <text evidence="3">The sequence shown here is derived from an EMBL/GenBank/DDBJ whole genome shotgun (WGS) entry which is preliminary data.</text>
</comment>
<evidence type="ECO:0000313" key="3">
    <source>
        <dbReference type="EMBL" id="ETH32647.1"/>
    </source>
</evidence>
<keyword evidence="3" id="KW-0675">Receptor</keyword>
<feature type="chain" id="PRO_5042470807" evidence="2">
    <location>
        <begin position="42"/>
        <end position="339"/>
    </location>
</feature>
<dbReference type="Proteomes" id="UP000018679">
    <property type="component" value="Unassembled WGS sequence"/>
</dbReference>